<evidence type="ECO:0000313" key="3">
    <source>
        <dbReference type="Proteomes" id="UP000078596"/>
    </source>
</evidence>
<proteinExistence type="predicted"/>
<evidence type="ECO:0000256" key="1">
    <source>
        <dbReference type="SAM" id="MobiDB-lite"/>
    </source>
</evidence>
<dbReference type="EMBL" id="CP016027">
    <property type="protein sequence ID" value="ANJ67027.1"/>
    <property type="molecule type" value="Genomic_DNA"/>
</dbReference>
<gene>
    <name evidence="2" type="ORF">A9404_06205</name>
</gene>
<accession>A0A191ZGP7</accession>
<keyword evidence="3" id="KW-1185">Reference proteome</keyword>
<evidence type="ECO:0000313" key="2">
    <source>
        <dbReference type="EMBL" id="ANJ67027.1"/>
    </source>
</evidence>
<dbReference type="OrthoDB" id="6866708at2"/>
<sequence length="84" mass="9429">MYRQKHLLFVIVAWKINNRGAGVIGTLYQVYAYEKDGKGGLKVDKEIVTRNDMTGIEGTDQNLPSHFHGKTPSEVDELLGLKPK</sequence>
<name>A0A191ZGP7_9GAMM</name>
<dbReference type="AlphaFoldDB" id="A0A191ZGP7"/>
<dbReference type="Proteomes" id="UP000078596">
    <property type="component" value="Chromosome"/>
</dbReference>
<dbReference type="RefSeq" id="WP_066099389.1">
    <property type="nucleotide sequence ID" value="NZ_CP016027.1"/>
</dbReference>
<protein>
    <submittedName>
        <fullName evidence="2">Uncharacterized protein</fullName>
    </submittedName>
</protein>
<reference evidence="2 3" key="1">
    <citation type="submission" date="2016-06" db="EMBL/GenBank/DDBJ databases">
        <title>Insight into the functional genes involving in sulfur oxidation in Pearl River water.</title>
        <authorList>
            <person name="Luo J."/>
            <person name="Tan X."/>
            <person name="Lin W."/>
        </authorList>
    </citation>
    <scope>NUCLEOTIDE SEQUENCE [LARGE SCALE GENOMIC DNA]</scope>
    <source>
        <strain evidence="2 3">LS2</strain>
    </source>
</reference>
<dbReference type="KEGG" id="haz:A9404_06205"/>
<organism evidence="2 3">
    <name type="scientific">Halothiobacillus diazotrophicus</name>
    <dbReference type="NCBI Taxonomy" id="1860122"/>
    <lineage>
        <taxon>Bacteria</taxon>
        <taxon>Pseudomonadati</taxon>
        <taxon>Pseudomonadota</taxon>
        <taxon>Gammaproteobacteria</taxon>
        <taxon>Chromatiales</taxon>
        <taxon>Halothiobacillaceae</taxon>
        <taxon>Halothiobacillus</taxon>
    </lineage>
</organism>
<feature type="region of interest" description="Disordered" evidence="1">
    <location>
        <begin position="58"/>
        <end position="84"/>
    </location>
</feature>